<dbReference type="SUPFAM" id="SSF52540">
    <property type="entry name" value="P-loop containing nucleoside triphosphate hydrolases"/>
    <property type="match status" value="1"/>
</dbReference>
<dbReference type="InterPro" id="IPR059117">
    <property type="entry name" value="APS_kinase_dom"/>
</dbReference>
<dbReference type="STRING" id="1903179.BI347_15755"/>
<dbReference type="GO" id="GO:0005524">
    <property type="term" value="F:ATP binding"/>
    <property type="evidence" value="ECO:0007669"/>
    <property type="project" value="UniProtKB-UniRule"/>
</dbReference>
<keyword evidence="9 13" id="KW-0067">ATP-binding</keyword>
<dbReference type="RefSeq" id="WP_071116289.1">
    <property type="nucleotide sequence ID" value="NZ_MKCS01000001.1"/>
</dbReference>
<organism evidence="16 17">
    <name type="scientific">Chromobacterium sphagni</name>
    <dbReference type="NCBI Taxonomy" id="1903179"/>
    <lineage>
        <taxon>Bacteria</taxon>
        <taxon>Pseudomonadati</taxon>
        <taxon>Pseudomonadota</taxon>
        <taxon>Betaproteobacteria</taxon>
        <taxon>Neisseriales</taxon>
        <taxon>Chromobacteriaceae</taxon>
        <taxon>Chromobacterium</taxon>
    </lineage>
</organism>
<sequence length="219" mass="24153">MDTAPRQTGFPANIFKMGSRVRLVDRQQLFGHRALTIWLTGLSGAGKSTIAYELEARLVRSGFSAVVLDGDNLRHGLNRNLGFSAAERQENIRRVAEVARLMNDAGLIVISACISPLCSDREAARGIVGEHKFAEVYVSTPLAICEQRDCKGLYAKARAGELAQFTGISAPYEAPRNPVLELDTGALRLDESVDMLFCMARHCCSPLAEVERYDHEYHI</sequence>
<dbReference type="AlphaFoldDB" id="A0A1S1X5V5"/>
<feature type="domain" description="APS kinase" evidence="15">
    <location>
        <begin position="34"/>
        <end position="182"/>
    </location>
</feature>
<dbReference type="GO" id="GO:0000103">
    <property type="term" value="P:sulfate assimilation"/>
    <property type="evidence" value="ECO:0007669"/>
    <property type="project" value="UniProtKB-UniRule"/>
</dbReference>
<dbReference type="NCBIfam" id="NF003013">
    <property type="entry name" value="PRK03846.1"/>
    <property type="match status" value="1"/>
</dbReference>
<feature type="active site" description="Phosphoserine intermediate" evidence="13">
    <location>
        <position position="115"/>
    </location>
</feature>
<evidence type="ECO:0000256" key="12">
    <source>
        <dbReference type="ARBA" id="ARBA00031464"/>
    </source>
</evidence>
<dbReference type="OrthoDB" id="9804504at2"/>
<name>A0A1S1X5V5_9NEIS</name>
<comment type="function">
    <text evidence="2 13 14">Catalyzes the synthesis of activated sulfate.</text>
</comment>
<evidence type="ECO:0000256" key="3">
    <source>
        <dbReference type="ARBA" id="ARBA00004806"/>
    </source>
</evidence>
<dbReference type="UniPathway" id="UPA00140">
    <property type="reaction ID" value="UER00205"/>
</dbReference>
<evidence type="ECO:0000256" key="9">
    <source>
        <dbReference type="ARBA" id="ARBA00022840"/>
    </source>
</evidence>
<comment type="catalytic activity">
    <reaction evidence="1 13 14">
        <text>adenosine 5'-phosphosulfate + ATP = 3'-phosphoadenylyl sulfate + ADP + H(+)</text>
        <dbReference type="Rhea" id="RHEA:24152"/>
        <dbReference type="ChEBI" id="CHEBI:15378"/>
        <dbReference type="ChEBI" id="CHEBI:30616"/>
        <dbReference type="ChEBI" id="CHEBI:58243"/>
        <dbReference type="ChEBI" id="CHEBI:58339"/>
        <dbReference type="ChEBI" id="CHEBI:456216"/>
        <dbReference type="EC" id="2.7.1.25"/>
    </reaction>
</comment>
<dbReference type="InterPro" id="IPR002891">
    <property type="entry name" value="APS"/>
</dbReference>
<keyword evidence="13" id="KW-0597">Phosphoprotein</keyword>
<dbReference type="Proteomes" id="UP000180088">
    <property type="component" value="Unassembled WGS sequence"/>
</dbReference>
<evidence type="ECO:0000256" key="8">
    <source>
        <dbReference type="ARBA" id="ARBA00022777"/>
    </source>
</evidence>
<accession>A0A1S1X5V5</accession>
<dbReference type="PANTHER" id="PTHR11055">
    <property type="entry name" value="BIFUNCTIONAL 3'-PHOSPHOADENOSINE 5'-PHOSPHOSULFATE SYNTHASE"/>
    <property type="match status" value="1"/>
</dbReference>
<evidence type="ECO:0000256" key="1">
    <source>
        <dbReference type="ARBA" id="ARBA00001823"/>
    </source>
</evidence>
<reference evidence="16 17" key="1">
    <citation type="submission" date="2016-09" db="EMBL/GenBank/DDBJ databases">
        <title>Chromobacterium muskegensis sp. nov., an insecticidal bacterium isolated from Sphagnum bogs.</title>
        <authorList>
            <person name="Sparks M.E."/>
            <person name="Blackburn M.B."/>
            <person name="Gundersen-Rindal D.E."/>
            <person name="Mitchell A."/>
            <person name="Farrar R."/>
            <person name="Kuhar D."/>
        </authorList>
    </citation>
    <scope>NUCLEOTIDE SEQUENCE [LARGE SCALE GENOMIC DNA]</scope>
    <source>
        <strain evidence="16 17">37-2</strain>
    </source>
</reference>
<dbReference type="NCBIfam" id="TIGR00455">
    <property type="entry name" value="apsK"/>
    <property type="match status" value="1"/>
</dbReference>
<comment type="caution">
    <text evidence="16">The sequence shown here is derived from an EMBL/GenBank/DDBJ whole genome shotgun (WGS) entry which is preliminary data.</text>
</comment>
<protein>
    <recommendedName>
        <fullName evidence="5 13">Adenylyl-sulfate kinase</fullName>
        <ecNumber evidence="5 13">2.7.1.25</ecNumber>
    </recommendedName>
    <alternativeName>
        <fullName evidence="11 13">APS kinase</fullName>
    </alternativeName>
    <alternativeName>
        <fullName evidence="12 13">ATP adenosine-5'-phosphosulfate 3'-phosphotransferase</fullName>
    </alternativeName>
    <alternativeName>
        <fullName evidence="10 13">Adenosine-5'-phosphosulfate kinase</fullName>
    </alternativeName>
</protein>
<keyword evidence="8 13" id="KW-0418">Kinase</keyword>
<evidence type="ECO:0000313" key="17">
    <source>
        <dbReference type="Proteomes" id="UP000180088"/>
    </source>
</evidence>
<evidence type="ECO:0000256" key="11">
    <source>
        <dbReference type="ARBA" id="ARBA00031393"/>
    </source>
</evidence>
<dbReference type="EMBL" id="MKCS01000001">
    <property type="protein sequence ID" value="OHX14797.1"/>
    <property type="molecule type" value="Genomic_DNA"/>
</dbReference>
<keyword evidence="6 13" id="KW-0808">Transferase</keyword>
<evidence type="ECO:0000256" key="4">
    <source>
        <dbReference type="ARBA" id="ARBA00007008"/>
    </source>
</evidence>
<evidence type="ECO:0000256" key="13">
    <source>
        <dbReference type="HAMAP-Rule" id="MF_00065"/>
    </source>
</evidence>
<evidence type="ECO:0000256" key="5">
    <source>
        <dbReference type="ARBA" id="ARBA00012121"/>
    </source>
</evidence>
<dbReference type="EC" id="2.7.1.25" evidence="5 13"/>
<dbReference type="GO" id="GO:0070814">
    <property type="term" value="P:hydrogen sulfide biosynthetic process"/>
    <property type="evidence" value="ECO:0007669"/>
    <property type="project" value="UniProtKB-UniRule"/>
</dbReference>
<dbReference type="Pfam" id="PF01583">
    <property type="entry name" value="APS_kinase"/>
    <property type="match status" value="1"/>
</dbReference>
<dbReference type="GO" id="GO:0004020">
    <property type="term" value="F:adenylylsulfate kinase activity"/>
    <property type="evidence" value="ECO:0007669"/>
    <property type="project" value="UniProtKB-UniRule"/>
</dbReference>
<comment type="pathway">
    <text evidence="3 13 14">Sulfur metabolism; hydrogen sulfide biosynthesis; sulfite from sulfate: step 2/3.</text>
</comment>
<dbReference type="InterPro" id="IPR027417">
    <property type="entry name" value="P-loop_NTPase"/>
</dbReference>
<keyword evidence="7 13" id="KW-0547">Nucleotide-binding</keyword>
<evidence type="ECO:0000259" key="15">
    <source>
        <dbReference type="Pfam" id="PF01583"/>
    </source>
</evidence>
<evidence type="ECO:0000256" key="10">
    <source>
        <dbReference type="ARBA" id="ARBA00029724"/>
    </source>
</evidence>
<evidence type="ECO:0000256" key="7">
    <source>
        <dbReference type="ARBA" id="ARBA00022741"/>
    </source>
</evidence>
<dbReference type="Gene3D" id="3.40.50.300">
    <property type="entry name" value="P-loop containing nucleotide triphosphate hydrolases"/>
    <property type="match status" value="1"/>
</dbReference>
<feature type="binding site" evidence="13">
    <location>
        <begin position="41"/>
        <end position="48"/>
    </location>
    <ligand>
        <name>ATP</name>
        <dbReference type="ChEBI" id="CHEBI:30616"/>
    </ligand>
</feature>
<dbReference type="PANTHER" id="PTHR11055:SF1">
    <property type="entry name" value="PAPS SYNTHETASE, ISOFORM D"/>
    <property type="match status" value="1"/>
</dbReference>
<evidence type="ECO:0000313" key="16">
    <source>
        <dbReference type="EMBL" id="OHX14797.1"/>
    </source>
</evidence>
<evidence type="ECO:0000256" key="14">
    <source>
        <dbReference type="RuleBase" id="RU004347"/>
    </source>
</evidence>
<dbReference type="CDD" id="cd02027">
    <property type="entry name" value="APSK"/>
    <property type="match status" value="1"/>
</dbReference>
<dbReference type="HAMAP" id="MF_00065">
    <property type="entry name" value="Adenylyl_sulf_kinase"/>
    <property type="match status" value="1"/>
</dbReference>
<proteinExistence type="inferred from homology"/>
<evidence type="ECO:0000256" key="2">
    <source>
        <dbReference type="ARBA" id="ARBA00002632"/>
    </source>
</evidence>
<evidence type="ECO:0000256" key="6">
    <source>
        <dbReference type="ARBA" id="ARBA00022679"/>
    </source>
</evidence>
<gene>
    <name evidence="13" type="primary">cysC</name>
    <name evidence="16" type="ORF">BI347_15755</name>
</gene>
<comment type="similarity">
    <text evidence="4 13 14">Belongs to the APS kinase family.</text>
</comment>